<feature type="coiled-coil region" evidence="1">
    <location>
        <begin position="128"/>
        <end position="162"/>
    </location>
</feature>
<dbReference type="AlphaFoldDB" id="A0A2B4R856"/>
<evidence type="ECO:0000313" key="2">
    <source>
        <dbReference type="EMBL" id="PFX14524.1"/>
    </source>
</evidence>
<comment type="caution">
    <text evidence="2">The sequence shown here is derived from an EMBL/GenBank/DDBJ whole genome shotgun (WGS) entry which is preliminary data.</text>
</comment>
<sequence length="178" mass="20310">MMSSEEKDVLCSNEGMEVEDEVKDEVLISLCESSDTCRDVLVGKNNNGETAIGINYKLPELLTISFTTGNMKNMRPVKQEERMSTTGTQQDCKDDTKVSNRYLGADEATIGIDESRTVRFKNNLFVAIEELRIQREEQIVKNNALLEQQTQIEIDLKKQQEDRLLHYEEEKVTGLQLS</sequence>
<evidence type="ECO:0000313" key="3">
    <source>
        <dbReference type="Proteomes" id="UP000225706"/>
    </source>
</evidence>
<name>A0A2B4R856_STYPI</name>
<dbReference type="Proteomes" id="UP000225706">
    <property type="component" value="Unassembled WGS sequence"/>
</dbReference>
<protein>
    <submittedName>
        <fullName evidence="2">Uncharacterized protein</fullName>
    </submittedName>
</protein>
<keyword evidence="3" id="KW-1185">Reference proteome</keyword>
<dbReference type="EMBL" id="LSMT01000768">
    <property type="protein sequence ID" value="PFX14524.1"/>
    <property type="molecule type" value="Genomic_DNA"/>
</dbReference>
<dbReference type="OrthoDB" id="6145717at2759"/>
<organism evidence="2 3">
    <name type="scientific">Stylophora pistillata</name>
    <name type="common">Smooth cauliflower coral</name>
    <dbReference type="NCBI Taxonomy" id="50429"/>
    <lineage>
        <taxon>Eukaryota</taxon>
        <taxon>Metazoa</taxon>
        <taxon>Cnidaria</taxon>
        <taxon>Anthozoa</taxon>
        <taxon>Hexacorallia</taxon>
        <taxon>Scleractinia</taxon>
        <taxon>Astrocoeniina</taxon>
        <taxon>Pocilloporidae</taxon>
        <taxon>Stylophora</taxon>
    </lineage>
</organism>
<keyword evidence="1" id="KW-0175">Coiled coil</keyword>
<accession>A0A2B4R856</accession>
<reference evidence="3" key="1">
    <citation type="journal article" date="2017" name="bioRxiv">
        <title>Comparative analysis of the genomes of Stylophora pistillata and Acropora digitifera provides evidence for extensive differences between species of corals.</title>
        <authorList>
            <person name="Voolstra C.R."/>
            <person name="Li Y."/>
            <person name="Liew Y.J."/>
            <person name="Baumgarten S."/>
            <person name="Zoccola D."/>
            <person name="Flot J.-F."/>
            <person name="Tambutte S."/>
            <person name="Allemand D."/>
            <person name="Aranda M."/>
        </authorList>
    </citation>
    <scope>NUCLEOTIDE SEQUENCE [LARGE SCALE GENOMIC DNA]</scope>
</reference>
<evidence type="ECO:0000256" key="1">
    <source>
        <dbReference type="SAM" id="Coils"/>
    </source>
</evidence>
<gene>
    <name evidence="2" type="ORF">AWC38_SpisGene21310</name>
</gene>
<proteinExistence type="predicted"/>